<dbReference type="InterPro" id="IPR011330">
    <property type="entry name" value="Glyco_hydro/deAcase_b/a-brl"/>
</dbReference>
<dbReference type="AlphaFoldDB" id="A0A0N1JSB7"/>
<protein>
    <submittedName>
        <fullName evidence="7">Uncharacterized protein</fullName>
    </submittedName>
</protein>
<evidence type="ECO:0000256" key="5">
    <source>
        <dbReference type="ARBA" id="ARBA00023277"/>
    </source>
</evidence>
<dbReference type="GO" id="GO:0005975">
    <property type="term" value="P:carbohydrate metabolic process"/>
    <property type="evidence" value="ECO:0007669"/>
    <property type="project" value="InterPro"/>
</dbReference>
<dbReference type="Pfam" id="PF04794">
    <property type="entry name" value="YdjC"/>
    <property type="match status" value="1"/>
</dbReference>
<evidence type="ECO:0000256" key="1">
    <source>
        <dbReference type="ARBA" id="ARBA00001946"/>
    </source>
</evidence>
<evidence type="ECO:0000313" key="7">
    <source>
        <dbReference type="EMBL" id="KPC51915.1"/>
    </source>
</evidence>
<keyword evidence="4" id="KW-0460">Magnesium</keyword>
<dbReference type="GO" id="GO:0016787">
    <property type="term" value="F:hydrolase activity"/>
    <property type="evidence" value="ECO:0007669"/>
    <property type="project" value="UniProtKB-KW"/>
</dbReference>
<dbReference type="EMBL" id="LAQT01000012">
    <property type="protein sequence ID" value="KPC51915.1"/>
    <property type="molecule type" value="Genomic_DNA"/>
</dbReference>
<evidence type="ECO:0000256" key="2">
    <source>
        <dbReference type="ARBA" id="ARBA00022723"/>
    </source>
</evidence>
<gene>
    <name evidence="7" type="ORF">WG78_15070</name>
</gene>
<keyword evidence="3" id="KW-0378">Hydrolase</keyword>
<name>A0A0N1JSB7_9NEIS</name>
<comment type="cofactor">
    <cofactor evidence="1">
        <name>Mg(2+)</name>
        <dbReference type="ChEBI" id="CHEBI:18420"/>
    </cofactor>
</comment>
<dbReference type="SUPFAM" id="SSF88713">
    <property type="entry name" value="Glycoside hydrolase/deacetylase"/>
    <property type="match status" value="1"/>
</dbReference>
<proteinExistence type="predicted"/>
<organism evidence="7 8">
    <name type="scientific">Amantichitinum ursilacus</name>
    <dbReference type="NCBI Taxonomy" id="857265"/>
    <lineage>
        <taxon>Bacteria</taxon>
        <taxon>Pseudomonadati</taxon>
        <taxon>Pseudomonadota</taxon>
        <taxon>Betaproteobacteria</taxon>
        <taxon>Neisseriales</taxon>
        <taxon>Chitinibacteraceae</taxon>
        <taxon>Amantichitinum</taxon>
    </lineage>
</organism>
<comment type="caution">
    <text evidence="7">The sequence shown here is derived from an EMBL/GenBank/DDBJ whole genome shotgun (WGS) entry which is preliminary data.</text>
</comment>
<reference evidence="7 8" key="1">
    <citation type="submission" date="2015-07" db="EMBL/GenBank/DDBJ databases">
        <title>Draft genome sequence of the Amantichitinum ursilacus IGB-41, a new chitin-degrading bacterium.</title>
        <authorList>
            <person name="Kirstahler P."/>
            <person name="Guenther M."/>
            <person name="Grumaz C."/>
            <person name="Rupp S."/>
            <person name="Zibek S."/>
            <person name="Sohn K."/>
        </authorList>
    </citation>
    <scope>NUCLEOTIDE SEQUENCE [LARGE SCALE GENOMIC DNA]</scope>
    <source>
        <strain evidence="7 8">IGB-41</strain>
    </source>
</reference>
<keyword evidence="2" id="KW-0479">Metal-binding</keyword>
<feature type="signal peptide" evidence="6">
    <location>
        <begin position="1"/>
        <end position="25"/>
    </location>
</feature>
<evidence type="ECO:0000256" key="3">
    <source>
        <dbReference type="ARBA" id="ARBA00022801"/>
    </source>
</evidence>
<evidence type="ECO:0000256" key="6">
    <source>
        <dbReference type="SAM" id="SignalP"/>
    </source>
</evidence>
<keyword evidence="8" id="KW-1185">Reference proteome</keyword>
<dbReference type="RefSeq" id="WP_053938651.1">
    <property type="nucleotide sequence ID" value="NZ_LAQT01000012.1"/>
</dbReference>
<dbReference type="Proteomes" id="UP000037939">
    <property type="component" value="Unassembled WGS sequence"/>
</dbReference>
<keyword evidence="6" id="KW-0732">Signal</keyword>
<keyword evidence="5" id="KW-0119">Carbohydrate metabolism</keyword>
<feature type="chain" id="PRO_5005875102" evidence="6">
    <location>
        <begin position="26"/>
        <end position="326"/>
    </location>
</feature>
<dbReference type="GO" id="GO:0046872">
    <property type="term" value="F:metal ion binding"/>
    <property type="evidence" value="ECO:0007669"/>
    <property type="project" value="UniProtKB-KW"/>
</dbReference>
<sequence length="326" mass="36307">MPRHPRLLLLSTLTALLLCAPASYASRLSECLGFSPKDRVLIVDAADVGLQPDIDAAAFALVDQGLIQTLSVIPTGPDFENVARMARERGLPVGLELTLTNEWQDKLPWTTVLPRDQVPSLYADATHLWSDTEQLGVHAERGDVLREMLAQIGKARGAGLQISHIQSHRMFWRANPEIMKLYLTLPAETGIPLVAQMYELPFERQMARNLTGQQVGVITPDATVMLYDPARRVVDQRYTGYDELLPLLPPGITHLTIHPAQPNPKARTVLPDQAMRVSDYNLWREGRLQKTARQLGIKTTDFAPLKLLQRRVDDSTDSCIAVQSAK</sequence>
<evidence type="ECO:0000256" key="4">
    <source>
        <dbReference type="ARBA" id="ARBA00022842"/>
    </source>
</evidence>
<dbReference type="STRING" id="857265.WG78_15070"/>
<evidence type="ECO:0000313" key="8">
    <source>
        <dbReference type="Proteomes" id="UP000037939"/>
    </source>
</evidence>
<dbReference type="Gene3D" id="3.20.20.370">
    <property type="entry name" value="Glycoside hydrolase/deacetylase"/>
    <property type="match status" value="1"/>
</dbReference>
<dbReference type="InterPro" id="IPR006879">
    <property type="entry name" value="YdjC-like"/>
</dbReference>
<accession>A0A0N1JSB7</accession>